<gene>
    <name evidence="6" type="ORF">SAMN05443244_0475</name>
</gene>
<keyword evidence="4" id="KW-0812">Transmembrane</keyword>
<keyword evidence="3" id="KW-0902">Two-component regulatory system</keyword>
<evidence type="ECO:0000256" key="3">
    <source>
        <dbReference type="ARBA" id="ARBA00023012"/>
    </source>
</evidence>
<dbReference type="EMBL" id="FNSD01000001">
    <property type="protein sequence ID" value="SEB43145.1"/>
    <property type="molecule type" value="Genomic_DNA"/>
</dbReference>
<dbReference type="InterPro" id="IPR050482">
    <property type="entry name" value="Sensor_HK_TwoCompSys"/>
</dbReference>
<dbReference type="Gene3D" id="2.60.40.10">
    <property type="entry name" value="Immunoglobulins"/>
    <property type="match status" value="1"/>
</dbReference>
<evidence type="ECO:0000259" key="5">
    <source>
        <dbReference type="SMART" id="SM00387"/>
    </source>
</evidence>
<dbReference type="OrthoDB" id="127270at2"/>
<sequence length="1040" mass="114909">MKHARTGAKRNRSVRCYWAFGLLVLVFLLSRGLTQSIAAQSVSQTLHEQQHTAWTEKDGLYGSVTSLAQTPDGFLWTSTTAGLFRFDGVTFEAYTPIRGVLPDGAASHLLVTPDGGLWISYTGGRIAYLKDGVSRTYTEADGYAYGATRAIARTHDGAIWAAVTGGLTRFDGTSWHRVRKDWDYPESSALCVFVDRQDTLWVGTGSSLRYLPSGSHAFLDRRIPIYRIVAVRESRDGVLWLSDGDKEVVRPFRSPLERATSDPLPEPISIGSWDILFPSDGSLLLGSEHGVRRFPSAAHLSEVKKDTAAIAETFSRKDGATGQVIRRLLEDREGNIWAATDGGLDRFRPRRLSWTETGYSPTPVAAADGSLFVVYDTDLPPELLPSHKPVPFLPDTIRAVASALHSGDGSTWFLGLNNTWRWKNGTVAVFPYPKYDSHSKIYALDVDNAGTIWVSISGLGLMKLMGSTWTNVPVLPHDPDIAPTSVKADGHGQIWLGYDARQRVALIQNGVVSHVFGPADGLAVGTVSTVSTIGSDVWVGGTGGLEVLQGTRFIPVTAIDRTPFPAVHRIMETAHDGLWLSTGRSILHIFQDDLQAYLADHTKGVKYEILDTETDLPEPLSIAPGSSDWSIGTGVTASTPSRELHQGKLWFSTISGIATVDLAHLQRNAMVPPVSITSVSTDQLSYPTNDTVLLPPNTRSFNVAYTALSLTNASRNRFKVRLDGWDKQWQDVGNHRESTYANLAPGTYVFHVIASNNDGVWNTTGSAITIRVLPAYYQTNWFRMMCLVFLLALGWLLYTWRVNHLVRRSNALMMERLSERERIAHDLHDTLFQGVEGGLLSIHAVTSRIELEPSSKQRLQFAFEEMNRVMASARSLVFDSRKQFEPRDFDEIIRGYGEDIGQMSDAQFQVKTAGTKRVLKVAASEEILKIVKEGLNNAFRHARATNVCVEIDYTRSTLLVCVWDDGTGIDPRILEEGGRQGHWGMPSMRRRAEEAGAELKISLRKHGGTEVHIRMRAGLAFRSRALELSARWFGGLSGES</sequence>
<organism evidence="6 7">
    <name type="scientific">Terriglobus roseus</name>
    <dbReference type="NCBI Taxonomy" id="392734"/>
    <lineage>
        <taxon>Bacteria</taxon>
        <taxon>Pseudomonadati</taxon>
        <taxon>Acidobacteriota</taxon>
        <taxon>Terriglobia</taxon>
        <taxon>Terriglobales</taxon>
        <taxon>Acidobacteriaceae</taxon>
        <taxon>Terriglobus</taxon>
    </lineage>
</organism>
<dbReference type="GO" id="GO:0046983">
    <property type="term" value="F:protein dimerization activity"/>
    <property type="evidence" value="ECO:0007669"/>
    <property type="project" value="InterPro"/>
</dbReference>
<accession>A0A1H4JAR8</accession>
<keyword evidence="4" id="KW-1133">Transmembrane helix</keyword>
<dbReference type="CDD" id="cd16917">
    <property type="entry name" value="HATPase_UhpB-NarQ-NarX-like"/>
    <property type="match status" value="1"/>
</dbReference>
<evidence type="ECO:0000256" key="1">
    <source>
        <dbReference type="ARBA" id="ARBA00022679"/>
    </source>
</evidence>
<name>A0A1H4JAR8_9BACT</name>
<dbReference type="SMART" id="SM00387">
    <property type="entry name" value="HATPase_c"/>
    <property type="match status" value="1"/>
</dbReference>
<dbReference type="InterPro" id="IPR011123">
    <property type="entry name" value="Y_Y_Y"/>
</dbReference>
<dbReference type="Pfam" id="PF02518">
    <property type="entry name" value="HATPase_c"/>
    <property type="match status" value="1"/>
</dbReference>
<dbReference type="SUPFAM" id="SSF55874">
    <property type="entry name" value="ATPase domain of HSP90 chaperone/DNA topoisomerase II/histidine kinase"/>
    <property type="match status" value="1"/>
</dbReference>
<proteinExistence type="predicted"/>
<feature type="transmembrane region" description="Helical" evidence="4">
    <location>
        <begin position="781"/>
        <end position="800"/>
    </location>
</feature>
<dbReference type="AlphaFoldDB" id="A0A1H4JAR8"/>
<dbReference type="InterPro" id="IPR036890">
    <property type="entry name" value="HATPase_C_sf"/>
</dbReference>
<evidence type="ECO:0000313" key="6">
    <source>
        <dbReference type="EMBL" id="SEB43145.1"/>
    </source>
</evidence>
<keyword evidence="2 6" id="KW-0418">Kinase</keyword>
<dbReference type="InterPro" id="IPR015943">
    <property type="entry name" value="WD40/YVTN_repeat-like_dom_sf"/>
</dbReference>
<dbReference type="Pfam" id="PF07495">
    <property type="entry name" value="Y_Y_Y"/>
    <property type="match status" value="1"/>
</dbReference>
<feature type="domain" description="Histidine kinase/HSP90-like ATPase" evidence="5">
    <location>
        <begin position="922"/>
        <end position="1019"/>
    </location>
</feature>
<evidence type="ECO:0000256" key="4">
    <source>
        <dbReference type="SAM" id="Phobius"/>
    </source>
</evidence>
<dbReference type="Pfam" id="PF07730">
    <property type="entry name" value="HisKA_3"/>
    <property type="match status" value="1"/>
</dbReference>
<dbReference type="InterPro" id="IPR011110">
    <property type="entry name" value="Reg_prop"/>
</dbReference>
<dbReference type="Pfam" id="PF07494">
    <property type="entry name" value="Reg_prop"/>
    <property type="match status" value="1"/>
</dbReference>
<dbReference type="Gene3D" id="1.20.5.1930">
    <property type="match status" value="1"/>
</dbReference>
<dbReference type="SUPFAM" id="SSF63829">
    <property type="entry name" value="Calcium-dependent phosphotriesterase"/>
    <property type="match status" value="2"/>
</dbReference>
<dbReference type="InterPro" id="IPR011712">
    <property type="entry name" value="Sig_transdc_His_kin_sub3_dim/P"/>
</dbReference>
<keyword evidence="1" id="KW-0808">Transferase</keyword>
<dbReference type="InterPro" id="IPR013783">
    <property type="entry name" value="Ig-like_fold"/>
</dbReference>
<dbReference type="GO" id="GO:0000155">
    <property type="term" value="F:phosphorelay sensor kinase activity"/>
    <property type="evidence" value="ECO:0007669"/>
    <property type="project" value="InterPro"/>
</dbReference>
<dbReference type="Gene3D" id="3.30.565.10">
    <property type="entry name" value="Histidine kinase-like ATPase, C-terminal domain"/>
    <property type="match status" value="1"/>
</dbReference>
<dbReference type="GO" id="GO:0016020">
    <property type="term" value="C:membrane"/>
    <property type="evidence" value="ECO:0007669"/>
    <property type="project" value="InterPro"/>
</dbReference>
<reference evidence="6 7" key="1">
    <citation type="submission" date="2016-10" db="EMBL/GenBank/DDBJ databases">
        <authorList>
            <person name="de Groot N.N."/>
        </authorList>
    </citation>
    <scope>NUCLEOTIDE SEQUENCE [LARGE SCALE GENOMIC DNA]</scope>
    <source>
        <strain evidence="6 7">AB35.6</strain>
    </source>
</reference>
<evidence type="ECO:0000313" key="7">
    <source>
        <dbReference type="Proteomes" id="UP000182409"/>
    </source>
</evidence>
<dbReference type="PANTHER" id="PTHR24421:SF62">
    <property type="entry name" value="SENSORY TRANSDUCTION HISTIDINE KINASE"/>
    <property type="match status" value="1"/>
</dbReference>
<dbReference type="Proteomes" id="UP000182409">
    <property type="component" value="Unassembled WGS sequence"/>
</dbReference>
<evidence type="ECO:0000256" key="2">
    <source>
        <dbReference type="ARBA" id="ARBA00022777"/>
    </source>
</evidence>
<protein>
    <submittedName>
        <fullName evidence="6">Histidine kinase</fullName>
    </submittedName>
</protein>
<dbReference type="InterPro" id="IPR003594">
    <property type="entry name" value="HATPase_dom"/>
</dbReference>
<dbReference type="Gene3D" id="2.130.10.10">
    <property type="entry name" value="YVTN repeat-like/Quinoprotein amine dehydrogenase"/>
    <property type="match status" value="3"/>
</dbReference>
<keyword evidence="4" id="KW-0472">Membrane</keyword>
<dbReference type="PANTHER" id="PTHR24421">
    <property type="entry name" value="NITRATE/NITRITE SENSOR PROTEIN NARX-RELATED"/>
    <property type="match status" value="1"/>
</dbReference>